<keyword evidence="7" id="KW-1185">Reference proteome</keyword>
<organism evidence="6 7">
    <name type="scientific">Citroniella saccharovorans</name>
    <dbReference type="NCBI Taxonomy" id="2053367"/>
    <lineage>
        <taxon>Bacteria</taxon>
        <taxon>Bacillati</taxon>
        <taxon>Bacillota</taxon>
        <taxon>Tissierellia</taxon>
        <taxon>Tissierellales</taxon>
        <taxon>Peptoniphilaceae</taxon>
        <taxon>Citroniella</taxon>
    </lineage>
</organism>
<evidence type="ECO:0000313" key="6">
    <source>
        <dbReference type="EMBL" id="MEB3429735.1"/>
    </source>
</evidence>
<proteinExistence type="predicted"/>
<dbReference type="PANTHER" id="PTHR46233">
    <property type="entry name" value="HYDROXYACYLGLUTATHIONE HYDROLASE GLOC"/>
    <property type="match status" value="1"/>
</dbReference>
<keyword evidence="3" id="KW-0378">Hydrolase</keyword>
<dbReference type="CDD" id="cd06262">
    <property type="entry name" value="metallo-hydrolase-like_MBL-fold"/>
    <property type="match status" value="1"/>
</dbReference>
<evidence type="ECO:0000259" key="5">
    <source>
        <dbReference type="SMART" id="SM00849"/>
    </source>
</evidence>
<keyword evidence="2" id="KW-0479">Metal-binding</keyword>
<dbReference type="RefSeq" id="WP_324619904.1">
    <property type="nucleotide sequence ID" value="NZ_JAYKOT010000003.1"/>
</dbReference>
<dbReference type="InterPro" id="IPR036866">
    <property type="entry name" value="RibonucZ/Hydroxyglut_hydro"/>
</dbReference>
<dbReference type="SUPFAM" id="SSF56281">
    <property type="entry name" value="Metallo-hydrolase/oxidoreductase"/>
    <property type="match status" value="1"/>
</dbReference>
<feature type="domain" description="Metallo-beta-lactamase" evidence="5">
    <location>
        <begin position="12"/>
        <end position="188"/>
    </location>
</feature>
<dbReference type="InterPro" id="IPR001279">
    <property type="entry name" value="Metallo-B-lactamas"/>
</dbReference>
<protein>
    <submittedName>
        <fullName evidence="6">MBL fold metallo-hydrolase</fullName>
    </submittedName>
</protein>
<evidence type="ECO:0000256" key="3">
    <source>
        <dbReference type="ARBA" id="ARBA00022801"/>
    </source>
</evidence>
<name>A0AAW9MYT5_9FIRM</name>
<evidence type="ECO:0000313" key="7">
    <source>
        <dbReference type="Proteomes" id="UP001357733"/>
    </source>
</evidence>
<comment type="caution">
    <text evidence="6">The sequence shown here is derived from an EMBL/GenBank/DDBJ whole genome shotgun (WGS) entry which is preliminary data.</text>
</comment>
<comment type="cofactor">
    <cofactor evidence="1">
        <name>Zn(2+)</name>
        <dbReference type="ChEBI" id="CHEBI:29105"/>
    </cofactor>
</comment>
<dbReference type="PANTHER" id="PTHR46233:SF3">
    <property type="entry name" value="HYDROXYACYLGLUTATHIONE HYDROLASE GLOC"/>
    <property type="match status" value="1"/>
</dbReference>
<dbReference type="Proteomes" id="UP001357733">
    <property type="component" value="Unassembled WGS sequence"/>
</dbReference>
<dbReference type="GO" id="GO:0046872">
    <property type="term" value="F:metal ion binding"/>
    <property type="evidence" value="ECO:0007669"/>
    <property type="project" value="UniProtKB-KW"/>
</dbReference>
<dbReference type="GO" id="GO:0016787">
    <property type="term" value="F:hydrolase activity"/>
    <property type="evidence" value="ECO:0007669"/>
    <property type="project" value="UniProtKB-KW"/>
</dbReference>
<gene>
    <name evidence="6" type="ORF">VLK81_06885</name>
</gene>
<evidence type="ECO:0000256" key="1">
    <source>
        <dbReference type="ARBA" id="ARBA00001947"/>
    </source>
</evidence>
<dbReference type="Gene3D" id="3.60.15.10">
    <property type="entry name" value="Ribonuclease Z/Hydroxyacylglutathione hydrolase-like"/>
    <property type="match status" value="1"/>
</dbReference>
<dbReference type="SMART" id="SM00849">
    <property type="entry name" value="Lactamase_B"/>
    <property type="match status" value="1"/>
</dbReference>
<sequence length="207" mass="22867">MEVYRMMAGVYAANCYIVYDENKNGFIVDPGGDFSDIDASLNDLGVHLKFILLTHGHGDHIGAVKPFIEKYKIPIYASALEKELLANPEINLTKRMPSAEISITDYIEVNDGDVIENSGFSIEVFATPGHTAGSVCYKAEDNLFTGDTLFMGSIGRSDLPTSSTDDLMLSLKEKIMPLDPKTKVYPGHGRETTLSYEFKTNPFLLKL</sequence>
<dbReference type="Pfam" id="PF00753">
    <property type="entry name" value="Lactamase_B"/>
    <property type="match status" value="1"/>
</dbReference>
<keyword evidence="4" id="KW-0862">Zinc</keyword>
<dbReference type="EMBL" id="JAYKOT010000003">
    <property type="protein sequence ID" value="MEB3429735.1"/>
    <property type="molecule type" value="Genomic_DNA"/>
</dbReference>
<reference evidence="6 7" key="1">
    <citation type="submission" date="2024-01" db="EMBL/GenBank/DDBJ databases">
        <title>Complete genome sequence of Citroniella saccharovorans strain M6.X9, isolated from human fecal sample.</title>
        <authorList>
            <person name="Cheng G."/>
            <person name="Westerholm M."/>
            <person name="Schnurer A."/>
        </authorList>
    </citation>
    <scope>NUCLEOTIDE SEQUENCE [LARGE SCALE GENOMIC DNA]</scope>
    <source>
        <strain evidence="6 7">DSM 29873</strain>
    </source>
</reference>
<evidence type="ECO:0000256" key="4">
    <source>
        <dbReference type="ARBA" id="ARBA00022833"/>
    </source>
</evidence>
<accession>A0AAW9MYT5</accession>
<dbReference type="InterPro" id="IPR051453">
    <property type="entry name" value="MBL_Glyoxalase_II"/>
</dbReference>
<evidence type="ECO:0000256" key="2">
    <source>
        <dbReference type="ARBA" id="ARBA00022723"/>
    </source>
</evidence>
<dbReference type="AlphaFoldDB" id="A0AAW9MYT5"/>